<dbReference type="PANTHER" id="PTHR30250:SF10">
    <property type="entry name" value="LIPOPOLYSACCHARIDE BIOSYNTHESIS PROTEIN WZXC"/>
    <property type="match status" value="1"/>
</dbReference>
<evidence type="ECO:0000256" key="2">
    <source>
        <dbReference type="ARBA" id="ARBA00007430"/>
    </source>
</evidence>
<feature type="transmembrane region" description="Helical" evidence="8">
    <location>
        <begin position="64"/>
        <end position="88"/>
    </location>
</feature>
<keyword evidence="6 8" id="KW-0472">Membrane</keyword>
<evidence type="ECO:0000256" key="7">
    <source>
        <dbReference type="SAM" id="MobiDB-lite"/>
    </source>
</evidence>
<evidence type="ECO:0000313" key="9">
    <source>
        <dbReference type="EMBL" id="GGQ29192.1"/>
    </source>
</evidence>
<dbReference type="EMBL" id="BMQJ01000025">
    <property type="protein sequence ID" value="GGQ29192.1"/>
    <property type="molecule type" value="Genomic_DNA"/>
</dbReference>
<accession>A0ABQ2RH04</accession>
<sequence>MEDGQDAVPATGVADPGGGRAGEIGRQAGRGLRWSVLGNLVMKAGSFVMSLVLARLLVPEDFGVYAIALAASQFVLYVNDAGVIAAVVQWRGRLEEIAPTATVVAIASSAALYGVFWVVAPYFAEMSGNEGATGVIRVLSATNLVYGLTAVRSAALMRRFQQDRLTLANLVGFCVNAPVTIGLAATGAGAYSFAWGQLTGAAATGVLVVVLARVRISAGLDRAVAGRLLVFGLPLCVSLGIEGVLLNADSVIVGDTLGAAPLGFYLLAFNISSWVPGLVGTAVRYVALPGFSRLAEEDRESLSRGVGRAVPLLVSVVLPIAVVLGTLAPSVVVLLYGERWAPAAEVLRFLAILMVVRMLAALAVDILAAMGETRSTVWLNLGWAVALVPALMVGARVDGIRGAAIAHAVVALLVALPLTALALHRAGVAVAPVASALVRPLLGGALAAAVTIALAHVTPDIPFVRLCVAGGAGTLAFVLFVVPRAELGRLAGQVAGQMAGRMAGPPTVGPPAVGPPTVGPPTAGPPTAGTRPVTPGPEPTEEEKR</sequence>
<evidence type="ECO:0000256" key="5">
    <source>
        <dbReference type="ARBA" id="ARBA00022989"/>
    </source>
</evidence>
<gene>
    <name evidence="9" type="ORF">GCM10010140_69270</name>
</gene>
<name>A0ABQ2RH04_9ACTN</name>
<evidence type="ECO:0000256" key="1">
    <source>
        <dbReference type="ARBA" id="ARBA00004651"/>
    </source>
</evidence>
<feature type="region of interest" description="Disordered" evidence="7">
    <location>
        <begin position="502"/>
        <end position="545"/>
    </location>
</feature>
<evidence type="ECO:0000313" key="10">
    <source>
        <dbReference type="Proteomes" id="UP000611554"/>
    </source>
</evidence>
<feature type="transmembrane region" description="Helical" evidence="8">
    <location>
        <begin position="224"/>
        <end position="245"/>
    </location>
</feature>
<feature type="transmembrane region" description="Helical" evidence="8">
    <location>
        <begin position="403"/>
        <end position="424"/>
    </location>
</feature>
<keyword evidence="3" id="KW-1003">Cell membrane</keyword>
<feature type="transmembrane region" description="Helical" evidence="8">
    <location>
        <begin position="349"/>
        <end position="370"/>
    </location>
</feature>
<dbReference type="PANTHER" id="PTHR30250">
    <property type="entry name" value="PST FAMILY PREDICTED COLANIC ACID TRANSPORTER"/>
    <property type="match status" value="1"/>
</dbReference>
<keyword evidence="10" id="KW-1185">Reference proteome</keyword>
<reference evidence="10" key="1">
    <citation type="journal article" date="2019" name="Int. J. Syst. Evol. Microbiol.">
        <title>The Global Catalogue of Microorganisms (GCM) 10K type strain sequencing project: providing services to taxonomists for standard genome sequencing and annotation.</title>
        <authorList>
            <consortium name="The Broad Institute Genomics Platform"/>
            <consortium name="The Broad Institute Genome Sequencing Center for Infectious Disease"/>
            <person name="Wu L."/>
            <person name="Ma J."/>
        </authorList>
    </citation>
    <scope>NUCLEOTIDE SEQUENCE [LARGE SCALE GENOMIC DNA]</scope>
    <source>
        <strain evidence="10">JCM 3115</strain>
    </source>
</reference>
<comment type="similarity">
    <text evidence="2">Belongs to the polysaccharide synthase family.</text>
</comment>
<evidence type="ECO:0000256" key="4">
    <source>
        <dbReference type="ARBA" id="ARBA00022692"/>
    </source>
</evidence>
<dbReference type="CDD" id="cd13127">
    <property type="entry name" value="MATE_tuaB_like"/>
    <property type="match status" value="1"/>
</dbReference>
<dbReference type="RefSeq" id="WP_189250629.1">
    <property type="nucleotide sequence ID" value="NZ_BMQJ01000025.1"/>
</dbReference>
<feature type="transmembrane region" description="Helical" evidence="8">
    <location>
        <begin position="100"/>
        <end position="123"/>
    </location>
</feature>
<keyword evidence="5 8" id="KW-1133">Transmembrane helix</keyword>
<feature type="transmembrane region" description="Helical" evidence="8">
    <location>
        <begin position="436"/>
        <end position="457"/>
    </location>
</feature>
<feature type="transmembrane region" description="Helical" evidence="8">
    <location>
        <begin position="36"/>
        <end position="58"/>
    </location>
</feature>
<feature type="transmembrane region" description="Helical" evidence="8">
    <location>
        <begin position="265"/>
        <end position="288"/>
    </location>
</feature>
<feature type="transmembrane region" description="Helical" evidence="8">
    <location>
        <begin position="167"/>
        <end position="188"/>
    </location>
</feature>
<dbReference type="InterPro" id="IPR050833">
    <property type="entry name" value="Poly_Biosynth_Transport"/>
</dbReference>
<evidence type="ECO:0008006" key="11">
    <source>
        <dbReference type="Google" id="ProtNLM"/>
    </source>
</evidence>
<comment type="caution">
    <text evidence="9">The sequence shown here is derived from an EMBL/GenBank/DDBJ whole genome shotgun (WGS) entry which is preliminary data.</text>
</comment>
<organism evidence="9 10">
    <name type="scientific">Streptosporangium pseudovulgare</name>
    <dbReference type="NCBI Taxonomy" id="35765"/>
    <lineage>
        <taxon>Bacteria</taxon>
        <taxon>Bacillati</taxon>
        <taxon>Actinomycetota</taxon>
        <taxon>Actinomycetes</taxon>
        <taxon>Streptosporangiales</taxon>
        <taxon>Streptosporangiaceae</taxon>
        <taxon>Streptosporangium</taxon>
    </lineage>
</organism>
<comment type="subcellular location">
    <subcellularLocation>
        <location evidence="1">Cell membrane</location>
        <topology evidence="1">Multi-pass membrane protein</topology>
    </subcellularLocation>
</comment>
<feature type="transmembrane region" description="Helical" evidence="8">
    <location>
        <begin position="309"/>
        <end position="337"/>
    </location>
</feature>
<feature type="compositionally biased region" description="Pro residues" evidence="7">
    <location>
        <begin position="507"/>
        <end position="524"/>
    </location>
</feature>
<evidence type="ECO:0000256" key="3">
    <source>
        <dbReference type="ARBA" id="ARBA00022475"/>
    </source>
</evidence>
<feature type="transmembrane region" description="Helical" evidence="8">
    <location>
        <begin position="377"/>
        <end position="397"/>
    </location>
</feature>
<feature type="transmembrane region" description="Helical" evidence="8">
    <location>
        <begin position="194"/>
        <end position="212"/>
    </location>
</feature>
<feature type="transmembrane region" description="Helical" evidence="8">
    <location>
        <begin position="463"/>
        <end position="482"/>
    </location>
</feature>
<protein>
    <recommendedName>
        <fullName evidence="11">Polysaccharide biosynthesis protein</fullName>
    </recommendedName>
</protein>
<proteinExistence type="inferred from homology"/>
<evidence type="ECO:0000256" key="8">
    <source>
        <dbReference type="SAM" id="Phobius"/>
    </source>
</evidence>
<feature type="transmembrane region" description="Helical" evidence="8">
    <location>
        <begin position="135"/>
        <end position="155"/>
    </location>
</feature>
<dbReference type="Pfam" id="PF13440">
    <property type="entry name" value="Polysacc_synt_3"/>
    <property type="match status" value="1"/>
</dbReference>
<dbReference type="Proteomes" id="UP000611554">
    <property type="component" value="Unassembled WGS sequence"/>
</dbReference>
<keyword evidence="4 8" id="KW-0812">Transmembrane</keyword>
<feature type="region of interest" description="Disordered" evidence="7">
    <location>
        <begin position="1"/>
        <end position="24"/>
    </location>
</feature>
<evidence type="ECO:0000256" key="6">
    <source>
        <dbReference type="ARBA" id="ARBA00023136"/>
    </source>
</evidence>